<organism evidence="2 3">
    <name type="scientific">Bradyrhizobium sediminis</name>
    <dbReference type="NCBI Taxonomy" id="2840469"/>
    <lineage>
        <taxon>Bacteria</taxon>
        <taxon>Pseudomonadati</taxon>
        <taxon>Pseudomonadota</taxon>
        <taxon>Alphaproteobacteria</taxon>
        <taxon>Hyphomicrobiales</taxon>
        <taxon>Nitrobacteraceae</taxon>
        <taxon>Bradyrhizobium</taxon>
    </lineage>
</organism>
<evidence type="ECO:0000256" key="1">
    <source>
        <dbReference type="SAM" id="MobiDB-lite"/>
    </source>
</evidence>
<proteinExistence type="predicted"/>
<protein>
    <recommendedName>
        <fullName evidence="4">Chemotaxis protein CheZ</fullName>
    </recommendedName>
</protein>
<reference evidence="2" key="1">
    <citation type="submission" date="2021-06" db="EMBL/GenBank/DDBJ databases">
        <title>Bradyrhizobium sp. S2-20-1 Genome sequencing.</title>
        <authorList>
            <person name="Jin L."/>
        </authorList>
    </citation>
    <scope>NUCLEOTIDE SEQUENCE</scope>
    <source>
        <strain evidence="2">S2-20-1</strain>
    </source>
</reference>
<dbReference type="RefSeq" id="WP_215623544.1">
    <property type="nucleotide sequence ID" value="NZ_CP076134.1"/>
</dbReference>
<dbReference type="Proteomes" id="UP000680839">
    <property type="component" value="Chromosome"/>
</dbReference>
<feature type="compositionally biased region" description="Low complexity" evidence="1">
    <location>
        <begin position="184"/>
        <end position="205"/>
    </location>
</feature>
<evidence type="ECO:0008006" key="4">
    <source>
        <dbReference type="Google" id="ProtNLM"/>
    </source>
</evidence>
<accession>A0A975NIZ3</accession>
<evidence type="ECO:0000313" key="3">
    <source>
        <dbReference type="Proteomes" id="UP000680839"/>
    </source>
</evidence>
<feature type="region of interest" description="Disordered" evidence="1">
    <location>
        <begin position="179"/>
        <end position="205"/>
    </location>
</feature>
<name>A0A975NIZ3_9BRAD</name>
<dbReference type="AlphaFoldDB" id="A0A975NIZ3"/>
<evidence type="ECO:0000313" key="2">
    <source>
        <dbReference type="EMBL" id="QWG14959.1"/>
    </source>
</evidence>
<dbReference type="EMBL" id="CP076134">
    <property type="protein sequence ID" value="QWG14959.1"/>
    <property type="molecule type" value="Genomic_DNA"/>
</dbReference>
<gene>
    <name evidence="2" type="ORF">KMZ29_10035</name>
</gene>
<sequence>MADEAFALSPISARAAQPSEEDYDAISQAFMETSRGRWFLGEYAKRNRNADTRMVLDAVARIEDSLAAQRQPQPAPDNGLAEALAAIRNAVDEARGASAAALDGLALEDKLAPVRKGARIIREISWRWREIGADGRICDLLDSQVAAIEGACGQIASIDPRTELSAAFDLIAERIAELGDDDTATAPTATAPTVEAAAPSSAPAPTAEMSAAAEVAMAEDIVEAAMTSPAAQLDEVAETAVATVEAEVITDEAADAHDDAILDMIALEMAAEDPCDADDALEMDAGETHVAELAPADPIVVAEEPEPIAAAAAEPQAVELPLQASPEASAEPEPSLGSTLIASGILQRPKMTACDPFAPIRRMSQAEKIAFFS</sequence>